<evidence type="ECO:0000313" key="2">
    <source>
        <dbReference type="Proteomes" id="UP001163046"/>
    </source>
</evidence>
<protein>
    <submittedName>
        <fullName evidence="1">Uncharacterized protein</fullName>
    </submittedName>
</protein>
<proteinExistence type="predicted"/>
<dbReference type="AlphaFoldDB" id="A0A9W9ZHI3"/>
<gene>
    <name evidence="1" type="ORF">OS493_009085</name>
</gene>
<comment type="caution">
    <text evidence="1">The sequence shown here is derived from an EMBL/GenBank/DDBJ whole genome shotgun (WGS) entry which is preliminary data.</text>
</comment>
<evidence type="ECO:0000313" key="1">
    <source>
        <dbReference type="EMBL" id="KAJ7380618.1"/>
    </source>
</evidence>
<accession>A0A9W9ZHI3</accession>
<sequence>MGKDKQGISRGKCSLCDGAKFESSGVRCDYCGHTPIDHNPLDLVPKRPKIDDSLPVNNVIGEIQLLPDELRTSQSSESENLESPIPDKEFCSQSEENEIVESEASNQLQTTTYVGASKKAEMEVLHPDANNAVAIVKSFQKRVDAMTSEKEGVVQRFEIRRKNEQIVAFCNANFIKKHMASQTHKTNVKIAHCRDSEIPLAIQNIQKEVEEQFPQVFIPKTKLVVCRICSTELLLLHKVVLNNVKQHVNSSNSAAPRIRNTTKANILHAHHGWDVLVFYYNKNQRGSSLHKYGTPGVALKFVGKNKKADREFKSSVKTY</sequence>
<name>A0A9W9ZHI3_9CNID</name>
<keyword evidence="2" id="KW-1185">Reference proteome</keyword>
<dbReference type="EMBL" id="MU826353">
    <property type="protein sequence ID" value="KAJ7380618.1"/>
    <property type="molecule type" value="Genomic_DNA"/>
</dbReference>
<dbReference type="Proteomes" id="UP001163046">
    <property type="component" value="Unassembled WGS sequence"/>
</dbReference>
<organism evidence="1 2">
    <name type="scientific">Desmophyllum pertusum</name>
    <dbReference type="NCBI Taxonomy" id="174260"/>
    <lineage>
        <taxon>Eukaryota</taxon>
        <taxon>Metazoa</taxon>
        <taxon>Cnidaria</taxon>
        <taxon>Anthozoa</taxon>
        <taxon>Hexacorallia</taxon>
        <taxon>Scleractinia</taxon>
        <taxon>Caryophylliina</taxon>
        <taxon>Caryophylliidae</taxon>
        <taxon>Desmophyllum</taxon>
    </lineage>
</organism>
<reference evidence="1" key="1">
    <citation type="submission" date="2023-01" db="EMBL/GenBank/DDBJ databases">
        <title>Genome assembly of the deep-sea coral Lophelia pertusa.</title>
        <authorList>
            <person name="Herrera S."/>
            <person name="Cordes E."/>
        </authorList>
    </citation>
    <scope>NUCLEOTIDE SEQUENCE</scope>
    <source>
        <strain evidence="1">USNM1676648</strain>
        <tissue evidence="1">Polyp</tissue>
    </source>
</reference>
<dbReference type="OrthoDB" id="6013554at2759"/>